<dbReference type="InterPro" id="IPR028082">
    <property type="entry name" value="Peripla_BP_I"/>
</dbReference>
<sequence>MRRRHLLAAAAGALLAPRTGRAQQARRPVVGFLSISSAAAVGPSLLPAFHRGLGEAGYGEGRNVEIRYVWADGSYDRLAALAGELARQRVDVIVAAGGTIAALASKAATPEIPIVGLAGDDPVRLGLVRSINRPGDNFTGVVQLVVASVGKRVELLRELVPDMSVVAFLDNPRRSNASNQVREMREAARALGLEVALIEASDDDALRSALSAARAGAGGLVIAGDPFFFARHALIVALAAQHALPTVYFFKEFVSAGGLISYGSNLADAFHRIGVYTGAILAGARPAELPMAQQTDKLELAVNLGTARTLRLSVPVSILIQADTVIE</sequence>
<organism evidence="2 3">
    <name type="scientific">Methylobacterium dankookense</name>
    <dbReference type="NCBI Taxonomy" id="560405"/>
    <lineage>
        <taxon>Bacteria</taxon>
        <taxon>Pseudomonadati</taxon>
        <taxon>Pseudomonadota</taxon>
        <taxon>Alphaproteobacteria</taxon>
        <taxon>Hyphomicrobiales</taxon>
        <taxon>Methylobacteriaceae</taxon>
        <taxon>Methylobacterium</taxon>
    </lineage>
</organism>
<dbReference type="AlphaFoldDB" id="A0A564FSS0"/>
<protein>
    <recommendedName>
        <fullName evidence="5">ABC transporter substrate-binding protein</fullName>
    </recommendedName>
</protein>
<dbReference type="PANTHER" id="PTHR35271:SF1">
    <property type="entry name" value="ABC TRANSPORTER, SUBSTRATE-BINDING LIPOPROTEIN"/>
    <property type="match status" value="1"/>
</dbReference>
<evidence type="ECO:0000313" key="2">
    <source>
        <dbReference type="EMBL" id="VUF11092.1"/>
    </source>
</evidence>
<dbReference type="Gene3D" id="3.40.50.2300">
    <property type="match status" value="2"/>
</dbReference>
<reference evidence="2 3" key="1">
    <citation type="submission" date="2019-06" db="EMBL/GenBank/DDBJ databases">
        <authorList>
            <person name="Rodrigo-Torres L."/>
            <person name="Arahal R. D."/>
            <person name="Lucena T."/>
        </authorList>
    </citation>
    <scope>NUCLEOTIDE SEQUENCE [LARGE SCALE GENOMIC DNA]</scope>
    <source>
        <strain evidence="2 3">SW08-7</strain>
    </source>
</reference>
<dbReference type="Proteomes" id="UP001055303">
    <property type="component" value="Unassembled WGS sequence"/>
</dbReference>
<evidence type="ECO:0000313" key="1">
    <source>
        <dbReference type="EMBL" id="GJD54874.1"/>
    </source>
</evidence>
<proteinExistence type="predicted"/>
<reference evidence="1" key="3">
    <citation type="submission" date="2021-08" db="EMBL/GenBank/DDBJ databases">
        <authorList>
            <person name="Tani A."/>
            <person name="Ola A."/>
            <person name="Ogura Y."/>
            <person name="Katsura K."/>
            <person name="Hayashi T."/>
        </authorList>
    </citation>
    <scope>NUCLEOTIDE SEQUENCE</scope>
    <source>
        <strain evidence="1">DSM 22415</strain>
    </source>
</reference>
<dbReference type="Proteomes" id="UP000401717">
    <property type="component" value="Unassembled WGS sequence"/>
</dbReference>
<keyword evidence="4" id="KW-1185">Reference proteome</keyword>
<dbReference type="InterPro" id="IPR007487">
    <property type="entry name" value="ABC_transpt-TYRBP-like"/>
</dbReference>
<gene>
    <name evidence="1" type="ORF">IFDJLNFL_0753</name>
    <name evidence="2" type="ORF">MTDSW087_00765</name>
</gene>
<dbReference type="SUPFAM" id="SSF53822">
    <property type="entry name" value="Periplasmic binding protein-like I"/>
    <property type="match status" value="1"/>
</dbReference>
<reference evidence="1" key="2">
    <citation type="journal article" date="2021" name="Front. Microbiol.">
        <title>Comprehensive Comparative Genomics and Phenotyping of Methylobacterium Species.</title>
        <authorList>
            <person name="Alessa O."/>
            <person name="Ogura Y."/>
            <person name="Fujitani Y."/>
            <person name="Takami H."/>
            <person name="Hayashi T."/>
            <person name="Sahin N."/>
            <person name="Tani A."/>
        </authorList>
    </citation>
    <scope>NUCLEOTIDE SEQUENCE</scope>
    <source>
        <strain evidence="1">DSM 22415</strain>
    </source>
</reference>
<evidence type="ECO:0008006" key="5">
    <source>
        <dbReference type="Google" id="ProtNLM"/>
    </source>
</evidence>
<dbReference type="EMBL" id="CABFVH010000003">
    <property type="protein sequence ID" value="VUF11092.1"/>
    <property type="molecule type" value="Genomic_DNA"/>
</dbReference>
<name>A0A564FSS0_9HYPH</name>
<dbReference type="RefSeq" id="WP_144760354.1">
    <property type="nucleotide sequence ID" value="NZ_BPQI01000015.1"/>
</dbReference>
<evidence type="ECO:0000313" key="3">
    <source>
        <dbReference type="Proteomes" id="UP000401717"/>
    </source>
</evidence>
<accession>A0A564FSS0</accession>
<dbReference type="PANTHER" id="PTHR35271">
    <property type="entry name" value="ABC TRANSPORTER, SUBSTRATE-BINDING LIPOPROTEIN-RELATED"/>
    <property type="match status" value="1"/>
</dbReference>
<dbReference type="CDD" id="cd06325">
    <property type="entry name" value="PBP1_ABC_unchar_transporter"/>
    <property type="match status" value="1"/>
</dbReference>
<dbReference type="OrthoDB" id="1680494at2"/>
<evidence type="ECO:0000313" key="4">
    <source>
        <dbReference type="Proteomes" id="UP001055303"/>
    </source>
</evidence>
<dbReference type="Pfam" id="PF04392">
    <property type="entry name" value="ABC_sub_bind"/>
    <property type="match status" value="1"/>
</dbReference>
<dbReference type="EMBL" id="BPQI01000015">
    <property type="protein sequence ID" value="GJD54874.1"/>
    <property type="molecule type" value="Genomic_DNA"/>
</dbReference>